<organism evidence="2 3">
    <name type="scientific">Portunus trituberculatus</name>
    <name type="common">Swimming crab</name>
    <name type="synonym">Neptunus trituberculatus</name>
    <dbReference type="NCBI Taxonomy" id="210409"/>
    <lineage>
        <taxon>Eukaryota</taxon>
        <taxon>Metazoa</taxon>
        <taxon>Ecdysozoa</taxon>
        <taxon>Arthropoda</taxon>
        <taxon>Crustacea</taxon>
        <taxon>Multicrustacea</taxon>
        <taxon>Malacostraca</taxon>
        <taxon>Eumalacostraca</taxon>
        <taxon>Eucarida</taxon>
        <taxon>Decapoda</taxon>
        <taxon>Pleocyemata</taxon>
        <taxon>Brachyura</taxon>
        <taxon>Eubrachyura</taxon>
        <taxon>Portunoidea</taxon>
        <taxon>Portunidae</taxon>
        <taxon>Portuninae</taxon>
        <taxon>Portunus</taxon>
    </lineage>
</organism>
<feature type="compositionally biased region" description="Pro residues" evidence="1">
    <location>
        <begin position="74"/>
        <end position="85"/>
    </location>
</feature>
<sequence length="91" mass="9948">MEQPAAQDLEVQLPAARLTHQDQRGRLPGLPAARPGREQHVTASERREVSRVTKDTIGLAGGNIPILERVTPSPVGPRLPQTPPARRPRLI</sequence>
<name>A0A5B7E4Q2_PORTR</name>
<accession>A0A5B7E4Q2</accession>
<feature type="compositionally biased region" description="Basic and acidic residues" evidence="1">
    <location>
        <begin position="35"/>
        <end position="51"/>
    </location>
</feature>
<proteinExistence type="predicted"/>
<dbReference type="Proteomes" id="UP000324222">
    <property type="component" value="Unassembled WGS sequence"/>
</dbReference>
<gene>
    <name evidence="2" type="ORF">E2C01_021528</name>
</gene>
<protein>
    <submittedName>
        <fullName evidence="2">Uncharacterized protein</fullName>
    </submittedName>
</protein>
<feature type="region of interest" description="Disordered" evidence="1">
    <location>
        <begin position="17"/>
        <end position="51"/>
    </location>
</feature>
<comment type="caution">
    <text evidence="2">The sequence shown here is derived from an EMBL/GenBank/DDBJ whole genome shotgun (WGS) entry which is preliminary data.</text>
</comment>
<evidence type="ECO:0000256" key="1">
    <source>
        <dbReference type="SAM" id="MobiDB-lite"/>
    </source>
</evidence>
<dbReference type="AlphaFoldDB" id="A0A5B7E4Q2"/>
<evidence type="ECO:0000313" key="2">
    <source>
        <dbReference type="EMBL" id="MPC28327.1"/>
    </source>
</evidence>
<reference evidence="2 3" key="1">
    <citation type="submission" date="2019-05" db="EMBL/GenBank/DDBJ databases">
        <title>Another draft genome of Portunus trituberculatus and its Hox gene families provides insights of decapod evolution.</title>
        <authorList>
            <person name="Jeong J.-H."/>
            <person name="Song I."/>
            <person name="Kim S."/>
            <person name="Choi T."/>
            <person name="Kim D."/>
            <person name="Ryu S."/>
            <person name="Kim W."/>
        </authorList>
    </citation>
    <scope>NUCLEOTIDE SEQUENCE [LARGE SCALE GENOMIC DNA]</scope>
    <source>
        <tissue evidence="2">Muscle</tissue>
    </source>
</reference>
<feature type="region of interest" description="Disordered" evidence="1">
    <location>
        <begin position="63"/>
        <end position="91"/>
    </location>
</feature>
<evidence type="ECO:0000313" key="3">
    <source>
        <dbReference type="Proteomes" id="UP000324222"/>
    </source>
</evidence>
<dbReference type="EMBL" id="VSRR010001894">
    <property type="protein sequence ID" value="MPC28327.1"/>
    <property type="molecule type" value="Genomic_DNA"/>
</dbReference>
<keyword evidence="3" id="KW-1185">Reference proteome</keyword>